<dbReference type="InterPro" id="IPR001347">
    <property type="entry name" value="SIS_dom"/>
</dbReference>
<name>H3NQA8_9FIRM</name>
<protein>
    <recommendedName>
        <fullName evidence="1">SIS domain-containing protein</fullName>
    </recommendedName>
</protein>
<dbReference type="HOGENOM" id="CLU_012520_3_0_9"/>
<gene>
    <name evidence="2" type="ORF">HMPREF9709_01519</name>
</gene>
<reference evidence="2 3" key="1">
    <citation type="submission" date="2012-01" db="EMBL/GenBank/DDBJ databases">
        <title>The Genome Sequence of Helcococcus kunzii ATCC 51366.</title>
        <authorList>
            <consortium name="The Broad Institute Genome Sequencing Platform"/>
            <person name="Earl A."/>
            <person name="Ward D."/>
            <person name="Feldgarden M."/>
            <person name="Gevers D."/>
            <person name="Huys G."/>
            <person name="Young S.K."/>
            <person name="Zeng Q."/>
            <person name="Gargeya S."/>
            <person name="Fitzgerald M."/>
            <person name="Haas B."/>
            <person name="Abouelleil A."/>
            <person name="Alvarado L."/>
            <person name="Arachchi H.M."/>
            <person name="Berlin A."/>
            <person name="Chapman S.B."/>
            <person name="Gearin G."/>
            <person name="Goldberg J."/>
            <person name="Griggs A."/>
            <person name="Gujja S."/>
            <person name="Hansen M."/>
            <person name="Heiman D."/>
            <person name="Howarth C."/>
            <person name="Larimer J."/>
            <person name="Lui A."/>
            <person name="MacDonald P.J.P."/>
            <person name="McCowen C."/>
            <person name="Montmayeur A."/>
            <person name="Murphy C."/>
            <person name="Neiman D."/>
            <person name="Pearson M."/>
            <person name="Priest M."/>
            <person name="Roberts A."/>
            <person name="Saif S."/>
            <person name="Shea T."/>
            <person name="Sisk P."/>
            <person name="Stolte C."/>
            <person name="Sykes S."/>
            <person name="Wortman J."/>
            <person name="Nusbaum C."/>
            <person name="Birren B."/>
        </authorList>
    </citation>
    <scope>NUCLEOTIDE SEQUENCE [LARGE SCALE GENOMIC DNA]</scope>
    <source>
        <strain evidence="2 3">ATCC 51366</strain>
    </source>
</reference>
<comment type="caution">
    <text evidence="2">The sequence shown here is derived from an EMBL/GenBank/DDBJ whole genome shotgun (WGS) entry which is preliminary data.</text>
</comment>
<dbReference type="SUPFAM" id="SSF53697">
    <property type="entry name" value="SIS domain"/>
    <property type="match status" value="1"/>
</dbReference>
<dbReference type="PROSITE" id="PS51464">
    <property type="entry name" value="SIS"/>
    <property type="match status" value="1"/>
</dbReference>
<dbReference type="GO" id="GO:0006002">
    <property type="term" value="P:fructose 6-phosphate metabolic process"/>
    <property type="evidence" value="ECO:0007669"/>
    <property type="project" value="TreeGrafter"/>
</dbReference>
<dbReference type="InterPro" id="IPR024713">
    <property type="entry name" value="Fructosamine_deglycase_FrlB"/>
</dbReference>
<organism evidence="2 3">
    <name type="scientific">Helcococcus kunzii ATCC 51366</name>
    <dbReference type="NCBI Taxonomy" id="883114"/>
    <lineage>
        <taxon>Bacteria</taxon>
        <taxon>Bacillati</taxon>
        <taxon>Bacillota</taxon>
        <taxon>Tissierellia</taxon>
        <taxon>Tissierellales</taxon>
        <taxon>Peptoniphilaceae</taxon>
        <taxon>Helcococcus</taxon>
    </lineage>
</organism>
<dbReference type="GO" id="GO:0006487">
    <property type="term" value="P:protein N-linked glycosylation"/>
    <property type="evidence" value="ECO:0007669"/>
    <property type="project" value="TreeGrafter"/>
</dbReference>
<dbReference type="GeneID" id="96999469"/>
<feature type="domain" description="SIS" evidence="1">
    <location>
        <begin position="9"/>
        <end position="145"/>
    </location>
</feature>
<dbReference type="PIRSF" id="PIRSF009290">
    <property type="entry name" value="FrlB"/>
    <property type="match status" value="1"/>
</dbReference>
<dbReference type="AlphaFoldDB" id="H3NQA8"/>
<dbReference type="CDD" id="cd05710">
    <property type="entry name" value="SIS_1"/>
    <property type="match status" value="1"/>
</dbReference>
<dbReference type="CDD" id="cd05009">
    <property type="entry name" value="SIS_GlmS_GlmD_2"/>
    <property type="match status" value="1"/>
</dbReference>
<dbReference type="eggNOG" id="COG2222">
    <property type="taxonomic scope" value="Bacteria"/>
</dbReference>
<dbReference type="PANTHER" id="PTHR10937:SF14">
    <property type="entry name" value="FRUCTOSELYSINE 6-PHOSPHATE DEGLYCASE"/>
    <property type="match status" value="1"/>
</dbReference>
<proteinExistence type="predicted"/>
<evidence type="ECO:0000259" key="1">
    <source>
        <dbReference type="PROSITE" id="PS51464"/>
    </source>
</evidence>
<dbReference type="Gene3D" id="1.10.10.2240">
    <property type="match status" value="1"/>
</dbReference>
<dbReference type="OrthoDB" id="9782098at2"/>
<dbReference type="RefSeq" id="WP_005399034.1">
    <property type="nucleotide sequence ID" value="NZ_JH601088.1"/>
</dbReference>
<dbReference type="GO" id="GO:0004360">
    <property type="term" value="F:glutamine-fructose-6-phosphate transaminase (isomerizing) activity"/>
    <property type="evidence" value="ECO:0007669"/>
    <property type="project" value="TreeGrafter"/>
</dbReference>
<accession>H3NQA8</accession>
<evidence type="ECO:0000313" key="2">
    <source>
        <dbReference type="EMBL" id="EHR32588.1"/>
    </source>
</evidence>
<keyword evidence="3" id="KW-1185">Reference proteome</keyword>
<dbReference type="EMBL" id="AGEI01000028">
    <property type="protein sequence ID" value="EHR32588.1"/>
    <property type="molecule type" value="Genomic_DNA"/>
</dbReference>
<dbReference type="InterPro" id="IPR035488">
    <property type="entry name" value="FrlB_SIS"/>
</dbReference>
<dbReference type="PATRIC" id="fig|883114.3.peg.1517"/>
<dbReference type="Pfam" id="PF01380">
    <property type="entry name" value="SIS"/>
    <property type="match status" value="1"/>
</dbReference>
<dbReference type="STRING" id="883114.HMPREF9709_01519"/>
<sequence length="321" mass="36123">MKIDVKKIVSEILKNDIKSVFFVGCGASKADLYPGYYFLKHNSTLKSAHLTANEFNFDTPKDVNEHSIVVTASLGGTTPETVEATNKALELGANVISLTNDDESPIAENPKYVIVHGFKESYAAKLEKMSYALLIAIEIAQQTDGVENYDKYIEGFEKLPEFVEKIAKSVRSDAKQFAKTFEKSDPIYVLGSGPTAEVAYATSLCLLLEMQWINSASIHSGEFFHGALEITDKDVPFILFMNEGKTRKLDERLLTFLLRFDAQVAVIDGKDFGLSTEFGSEVVDYFNPLVLTVVMRIYAEELSFIREHPLSKRRYMWKLEY</sequence>
<dbReference type="PANTHER" id="PTHR10937">
    <property type="entry name" value="GLUCOSAMINE--FRUCTOSE-6-PHOSPHATE AMINOTRANSFERASE, ISOMERIZING"/>
    <property type="match status" value="1"/>
</dbReference>
<dbReference type="GO" id="GO:0006047">
    <property type="term" value="P:UDP-N-acetylglucosamine metabolic process"/>
    <property type="evidence" value="ECO:0007669"/>
    <property type="project" value="TreeGrafter"/>
</dbReference>
<evidence type="ECO:0000313" key="3">
    <source>
        <dbReference type="Proteomes" id="UP000004191"/>
    </source>
</evidence>
<dbReference type="Proteomes" id="UP000004191">
    <property type="component" value="Unassembled WGS sequence"/>
</dbReference>
<dbReference type="InterPro" id="IPR046348">
    <property type="entry name" value="SIS_dom_sf"/>
</dbReference>
<dbReference type="InterPro" id="IPR035490">
    <property type="entry name" value="GlmS/FrlB_SIS"/>
</dbReference>
<dbReference type="GO" id="GO:0097367">
    <property type="term" value="F:carbohydrate derivative binding"/>
    <property type="evidence" value="ECO:0007669"/>
    <property type="project" value="InterPro"/>
</dbReference>
<dbReference type="Gene3D" id="3.40.50.12570">
    <property type="match status" value="1"/>
</dbReference>
<dbReference type="Gene3D" id="3.40.50.10490">
    <property type="entry name" value="Glucose-6-phosphate isomerase like protein, domain 1"/>
    <property type="match status" value="1"/>
</dbReference>